<dbReference type="RefSeq" id="XP_033685322.1">
    <property type="nucleotide sequence ID" value="XM_033821761.1"/>
</dbReference>
<reference evidence="1" key="1">
    <citation type="journal article" date="2020" name="Stud. Mycol.">
        <title>101 Dothideomycetes genomes: a test case for predicting lifestyles and emergence of pathogens.</title>
        <authorList>
            <person name="Haridas S."/>
            <person name="Albert R."/>
            <person name="Binder M."/>
            <person name="Bloem J."/>
            <person name="Labutti K."/>
            <person name="Salamov A."/>
            <person name="Andreopoulos B."/>
            <person name="Baker S."/>
            <person name="Barry K."/>
            <person name="Bills G."/>
            <person name="Bluhm B."/>
            <person name="Cannon C."/>
            <person name="Castanera R."/>
            <person name="Culley D."/>
            <person name="Daum C."/>
            <person name="Ezra D."/>
            <person name="Gonzalez J."/>
            <person name="Henrissat B."/>
            <person name="Kuo A."/>
            <person name="Liang C."/>
            <person name="Lipzen A."/>
            <person name="Lutzoni F."/>
            <person name="Magnuson J."/>
            <person name="Mondo S."/>
            <person name="Nolan M."/>
            <person name="Ohm R."/>
            <person name="Pangilinan J."/>
            <person name="Park H.-J."/>
            <person name="Ramirez L."/>
            <person name="Alfaro M."/>
            <person name="Sun H."/>
            <person name="Tritt A."/>
            <person name="Yoshinaga Y."/>
            <person name="Zwiers L.-H."/>
            <person name="Turgeon B."/>
            <person name="Goodwin S."/>
            <person name="Spatafora J."/>
            <person name="Crous P."/>
            <person name="Grigoriev I."/>
        </authorList>
    </citation>
    <scope>NUCLEOTIDE SEQUENCE</scope>
    <source>
        <strain evidence="1">CBS 122368</strain>
    </source>
</reference>
<accession>A0A6A6IJS4</accession>
<evidence type="ECO:0000313" key="1">
    <source>
        <dbReference type="EMBL" id="KAF2250318.1"/>
    </source>
</evidence>
<dbReference type="GeneID" id="54575091"/>
<evidence type="ECO:0000313" key="2">
    <source>
        <dbReference type="Proteomes" id="UP000800094"/>
    </source>
</evidence>
<organism evidence="1 2">
    <name type="scientific">Trematosphaeria pertusa</name>
    <dbReference type="NCBI Taxonomy" id="390896"/>
    <lineage>
        <taxon>Eukaryota</taxon>
        <taxon>Fungi</taxon>
        <taxon>Dikarya</taxon>
        <taxon>Ascomycota</taxon>
        <taxon>Pezizomycotina</taxon>
        <taxon>Dothideomycetes</taxon>
        <taxon>Pleosporomycetidae</taxon>
        <taxon>Pleosporales</taxon>
        <taxon>Massarineae</taxon>
        <taxon>Trematosphaeriaceae</taxon>
        <taxon>Trematosphaeria</taxon>
    </lineage>
</organism>
<dbReference type="EMBL" id="ML987194">
    <property type="protein sequence ID" value="KAF2250318.1"/>
    <property type="molecule type" value="Genomic_DNA"/>
</dbReference>
<gene>
    <name evidence="1" type="ORF">BU26DRAFT_299843</name>
</gene>
<dbReference type="AlphaFoldDB" id="A0A6A6IJS4"/>
<name>A0A6A6IJS4_9PLEO</name>
<proteinExistence type="predicted"/>
<sequence>MATSQDLLSRLCPELRNLVYDEVLFYETNSSTINSKLASNRLALFSTSRSLHLETASYFFANGNFNVDIPSPATPGATILSPIADSYLRFLKHLTINIRVGDASRPEVQKTAEAITALADIGADFEEINLNIEAASYLSPLLNARFDDSILDMSHPVTASLRRILEFGACKIIRVRLDGAWFAAGVATKLQATFGPCIQFVSPDTGSPRDVSHFERELRGRRSTTPLRMFTHEDQFPNVDDLASPIYSGASFNSFIGIEEGLSAPFTADAEIESDDSLFDYEFDTAGTNEEELTSDDDDVDIDDDLLPIDEKEVEATAAAWGDSVKVLADDIASTADIEFMMHMAPEVLWEPERISYKS</sequence>
<dbReference type="Proteomes" id="UP000800094">
    <property type="component" value="Unassembled WGS sequence"/>
</dbReference>
<dbReference type="OrthoDB" id="62952at2759"/>
<keyword evidence="2" id="KW-1185">Reference proteome</keyword>
<protein>
    <submittedName>
        <fullName evidence="1">Uncharacterized protein</fullName>
    </submittedName>
</protein>